<evidence type="ECO:0000259" key="1">
    <source>
        <dbReference type="PROSITE" id="PS50097"/>
    </source>
</evidence>
<dbReference type="GO" id="GO:0008344">
    <property type="term" value="P:adult locomotory behavior"/>
    <property type="evidence" value="ECO:0007669"/>
    <property type="project" value="TreeGrafter"/>
</dbReference>
<dbReference type="Proteomes" id="UP000285301">
    <property type="component" value="Unassembled WGS sequence"/>
</dbReference>
<dbReference type="InterPro" id="IPR000210">
    <property type="entry name" value="BTB/POZ_dom"/>
</dbReference>
<dbReference type="InterPro" id="IPR011333">
    <property type="entry name" value="SKP1/BTB/POZ_sf"/>
</dbReference>
<keyword evidence="3" id="KW-1185">Reference proteome</keyword>
<gene>
    <name evidence="2" type="ORF">B4U79_16152</name>
</gene>
<dbReference type="Pfam" id="PF07707">
    <property type="entry name" value="BACK"/>
    <property type="match status" value="1"/>
</dbReference>
<dbReference type="InterPro" id="IPR008979">
    <property type="entry name" value="Galactose-bd-like_sf"/>
</dbReference>
<dbReference type="PROSITE" id="PS50097">
    <property type="entry name" value="BTB"/>
    <property type="match status" value="1"/>
</dbReference>
<evidence type="ECO:0000313" key="3">
    <source>
        <dbReference type="Proteomes" id="UP000285301"/>
    </source>
</evidence>
<dbReference type="Gene3D" id="1.25.40.420">
    <property type="match status" value="1"/>
</dbReference>
<dbReference type="Gene3D" id="3.30.710.10">
    <property type="entry name" value="Potassium Channel Kv1.1, Chain A"/>
    <property type="match status" value="1"/>
</dbReference>
<dbReference type="AlphaFoldDB" id="A0A3S3P7X1"/>
<comment type="caution">
    <text evidence="2">The sequence shown here is derived from an EMBL/GenBank/DDBJ whole genome shotgun (WGS) entry which is preliminary data.</text>
</comment>
<dbReference type="GO" id="GO:0050804">
    <property type="term" value="P:modulation of chemical synaptic transmission"/>
    <property type="evidence" value="ECO:0007669"/>
    <property type="project" value="TreeGrafter"/>
</dbReference>
<dbReference type="SUPFAM" id="SSF54695">
    <property type="entry name" value="POZ domain"/>
    <property type="match status" value="1"/>
</dbReference>
<feature type="domain" description="BTB" evidence="1">
    <location>
        <begin position="3"/>
        <end position="66"/>
    </location>
</feature>
<dbReference type="GO" id="GO:0005737">
    <property type="term" value="C:cytoplasm"/>
    <property type="evidence" value="ECO:0007669"/>
    <property type="project" value="TreeGrafter"/>
</dbReference>
<dbReference type="GO" id="GO:0048512">
    <property type="term" value="P:circadian behavior"/>
    <property type="evidence" value="ECO:0007669"/>
    <property type="project" value="TreeGrafter"/>
</dbReference>
<accession>A0A3S3P7X1</accession>
<dbReference type="STRING" id="1965070.A0A3S3P7X1"/>
<organism evidence="2 3">
    <name type="scientific">Dinothrombium tinctorium</name>
    <dbReference type="NCBI Taxonomy" id="1965070"/>
    <lineage>
        <taxon>Eukaryota</taxon>
        <taxon>Metazoa</taxon>
        <taxon>Ecdysozoa</taxon>
        <taxon>Arthropoda</taxon>
        <taxon>Chelicerata</taxon>
        <taxon>Arachnida</taxon>
        <taxon>Acari</taxon>
        <taxon>Acariformes</taxon>
        <taxon>Trombidiformes</taxon>
        <taxon>Prostigmata</taxon>
        <taxon>Anystina</taxon>
        <taxon>Parasitengona</taxon>
        <taxon>Trombidioidea</taxon>
        <taxon>Trombidiidae</taxon>
        <taxon>Dinothrombium</taxon>
    </lineage>
</organism>
<reference evidence="2 3" key="1">
    <citation type="journal article" date="2018" name="Gigascience">
        <title>Genomes of trombidid mites reveal novel predicted allergens and laterally-transferred genes associated with secondary metabolism.</title>
        <authorList>
            <person name="Dong X."/>
            <person name="Chaisiri K."/>
            <person name="Xia D."/>
            <person name="Armstrong S.D."/>
            <person name="Fang Y."/>
            <person name="Donnelly M.J."/>
            <person name="Kadowaki T."/>
            <person name="McGarry J.W."/>
            <person name="Darby A.C."/>
            <person name="Makepeace B.L."/>
        </authorList>
    </citation>
    <scope>NUCLEOTIDE SEQUENCE [LARGE SCALE GENOMIC DNA]</scope>
    <source>
        <strain evidence="2">UoL-WK</strain>
    </source>
</reference>
<protein>
    <submittedName>
        <fullName evidence="2">BTB/POZ domain-containing protein 9-like protein</fullName>
    </submittedName>
</protein>
<dbReference type="SMART" id="SM00225">
    <property type="entry name" value="BTB"/>
    <property type="match status" value="1"/>
</dbReference>
<evidence type="ECO:0000313" key="2">
    <source>
        <dbReference type="EMBL" id="RWS07146.1"/>
    </source>
</evidence>
<dbReference type="EMBL" id="NCKU01003636">
    <property type="protein sequence ID" value="RWS07146.1"/>
    <property type="molecule type" value="Genomic_DNA"/>
</dbReference>
<dbReference type="PANTHER" id="PTHR46306">
    <property type="entry name" value="BTB/POZ DOMAIN-CONTAINING PROTEIN 9"/>
    <property type="match status" value="1"/>
</dbReference>
<sequence length="550" mass="64635">MTNYCVFVVEGENVPFEKSVLTAKCAYFKDYFDKSANTFEIKVDSTKRALESFLEFLRNDHIIKDLKAADLNELIDLCHKFKYKTLIEYIVDTNCLTLTNVAKVYTFANRFDLFDISQKCLDFIDENAQKLMENIEIFKSFPLRLVYDVIDRDTFEVPELEIFKAVVELKKANRYDVSLLLKKIRLNLINKDEFYDYVLPTKIFNDNDYFIACKTKKFNSRSKDGFYDALNESKADEDCALTTESFHSSPCCAKLVEIFSKIDIKTWEKLLHLPQVVDAKNSNIMTAKNESAQFLPIHNGEVEPCEVKAIHSVLNRDWIVIEATSFYRCVADENIVFEFQDIHHINYIAFKFTAENYYYKSYSVFAGLTKNKLQWIHTSGEEAIYWGWQNVFFKPIQAKYVQIEFPKSLRTEIDLKSFKFELNSSLKFNRMDFIMNAKKSWAQKFNALKRFFPETNEDEVYALQHPCYVSQLQFRAKSINASSDIRIETKENTLSSWEECEDIDFTYEVFDSDDGYKIYTFKFRLRLVSFIRIPPKLFKPSVNMIVCSSE</sequence>
<dbReference type="PANTHER" id="PTHR46306:SF1">
    <property type="entry name" value="BTB_POZ DOMAIN-CONTAINING PROTEIN 9"/>
    <property type="match status" value="1"/>
</dbReference>
<dbReference type="InterPro" id="IPR052407">
    <property type="entry name" value="BTB_POZ_domain_cont_9"/>
</dbReference>
<dbReference type="Pfam" id="PF00651">
    <property type="entry name" value="BTB"/>
    <property type="match status" value="1"/>
</dbReference>
<dbReference type="InterPro" id="IPR011705">
    <property type="entry name" value="BACK"/>
</dbReference>
<dbReference type="SUPFAM" id="SSF49785">
    <property type="entry name" value="Galactose-binding domain-like"/>
    <property type="match status" value="1"/>
</dbReference>
<dbReference type="SMART" id="SM00875">
    <property type="entry name" value="BACK"/>
    <property type="match status" value="1"/>
</dbReference>
<proteinExistence type="predicted"/>
<name>A0A3S3P7X1_9ACAR</name>